<keyword evidence="1" id="KW-0677">Repeat</keyword>
<dbReference type="PANTHER" id="PTHR23346:SF7">
    <property type="entry name" value="STALLED RIBOSOME SENSOR GCN1"/>
    <property type="match status" value="1"/>
</dbReference>
<dbReference type="InterPro" id="IPR021133">
    <property type="entry name" value="HEAT_type_2"/>
</dbReference>
<evidence type="ECO:0000313" key="5">
    <source>
        <dbReference type="Proteomes" id="UP000053660"/>
    </source>
</evidence>
<dbReference type="GO" id="GO:0006417">
    <property type="term" value="P:regulation of translation"/>
    <property type="evidence" value="ECO:0007669"/>
    <property type="project" value="TreeGrafter"/>
</dbReference>
<gene>
    <name evidence="4" type="ORF">OESDEN_05679</name>
</gene>
<keyword evidence="5" id="KW-1185">Reference proteome</keyword>
<dbReference type="Pfam" id="PF23271">
    <property type="entry name" value="HEAT_GCN1"/>
    <property type="match status" value="1"/>
</dbReference>
<dbReference type="OrthoDB" id="5823381at2759"/>
<feature type="domain" description="Stalled ribosome sensor GCN1-like HEAT repeats region" evidence="3">
    <location>
        <begin position="359"/>
        <end position="509"/>
    </location>
</feature>
<dbReference type="GO" id="GO:0019887">
    <property type="term" value="F:protein kinase regulator activity"/>
    <property type="evidence" value="ECO:0007669"/>
    <property type="project" value="TreeGrafter"/>
</dbReference>
<proteinExistence type="predicted"/>
<dbReference type="SUPFAM" id="SSF48371">
    <property type="entry name" value="ARM repeat"/>
    <property type="match status" value="2"/>
</dbReference>
<dbReference type="PROSITE" id="PS50077">
    <property type="entry name" value="HEAT_REPEAT"/>
    <property type="match status" value="1"/>
</dbReference>
<accession>A0A0B1TAU6</accession>
<dbReference type="FunFam" id="1.25.10.10:FF:000162">
    <property type="entry name" value="GCN1, eIF2 alpha kinase activator homolog"/>
    <property type="match status" value="1"/>
</dbReference>
<evidence type="ECO:0000313" key="4">
    <source>
        <dbReference type="EMBL" id="KHJ94389.1"/>
    </source>
</evidence>
<evidence type="ECO:0000256" key="1">
    <source>
        <dbReference type="ARBA" id="ARBA00022737"/>
    </source>
</evidence>
<dbReference type="PANTHER" id="PTHR23346">
    <property type="entry name" value="TRANSLATIONAL ACTIVATOR GCN1-RELATED"/>
    <property type="match status" value="1"/>
</dbReference>
<dbReference type="GO" id="GO:0005829">
    <property type="term" value="C:cytosol"/>
    <property type="evidence" value="ECO:0007669"/>
    <property type="project" value="TreeGrafter"/>
</dbReference>
<dbReference type="Gene3D" id="1.25.10.10">
    <property type="entry name" value="Leucine-rich Repeat Variant"/>
    <property type="match status" value="4"/>
</dbReference>
<name>A0A0B1TAU6_OESDE</name>
<sequence length="880" mass="96068">MYIYLPMVFGEKFLPYLPQIVPPILKAYVRASALKAGQRLIAQYCSHARRLLLPQLQMALYDENWRIRHAAVTLIGDFLFNISGVSGKSTTSTANEDDTMGMEQAGKSIVRALGQQCRDHVLAGLYLARSDVALVVRQAASHVWKIVVANTPRTLKEIMKVLFEMVVDSVASACEERQQMGARCLGELVRKMGDKIINEVLPVLEENQKSEDLEKRVGVAVALHEIMDNITKDVLSHYLESLVMPVRDAICDPSPVVRSAAADTFSVLYQMVGHEALDEIITPLLEKLTPEKEDVLAGLCEIMRQNSKQMLPYLLPRLTRPPINVHALCSLASVAGRLSPKIFDRMKEYAASCIIFCDSGGSLSRQLSRVLDALLSACQTNDQYDPMIDSCEKVVIAVTDDEGVPVLVDYLLKQAAKGNVPAIVLLHTFVAKSGVTLNFLVGELLPGLLHLYTSTNPQIVDHAINSAIGIAQALDQKEMQEAIPLVKKALNFMVAQSKGRAILGFAHPKALQPLLPMLREGILQGGIELKALAGEALGMIISVSESTALKPHVVNITGPLVRVLGDRYPANVKLAVLDALSKLLDKVDVMLRPFLPQLQSTFLKALQEPSSRPVRLAAGGALSRLLCIHVKPEPLFCEILKLLAHSQDQTLLETTFVAARALIGKLTVPLSDATLNEAYRVCELQFTVPLETPTELDTSLTMCSGAFYGELAVRTKQFQSKGIFKDVESCSKPRVRQAMAYALQQMCQSDATTIWRDAQVDCRAATQAGLTADSTVACSVLRAAAYILISEGANPDRDLLSAMGRALSHQAVEVRRVAASALGHVLYLAPSQLSNDLLKLIVPHLVNGAKESNSAVRSSSELALIYAFRFQEGQEGFNVS</sequence>
<dbReference type="Pfam" id="PF02985">
    <property type="entry name" value="HEAT"/>
    <property type="match status" value="1"/>
</dbReference>
<dbReference type="AlphaFoldDB" id="A0A0B1TAU6"/>
<dbReference type="InterPro" id="IPR011989">
    <property type="entry name" value="ARM-like"/>
</dbReference>
<dbReference type="InterPro" id="IPR057546">
    <property type="entry name" value="HEAT_GCN1"/>
</dbReference>
<protein>
    <submittedName>
        <fullName evidence="4">HEAT repeat protein</fullName>
    </submittedName>
</protein>
<evidence type="ECO:0000256" key="2">
    <source>
        <dbReference type="PROSITE-ProRule" id="PRU00103"/>
    </source>
</evidence>
<evidence type="ECO:0000259" key="3">
    <source>
        <dbReference type="Pfam" id="PF23271"/>
    </source>
</evidence>
<organism evidence="4 5">
    <name type="scientific">Oesophagostomum dentatum</name>
    <name type="common">Nodular worm</name>
    <dbReference type="NCBI Taxonomy" id="61180"/>
    <lineage>
        <taxon>Eukaryota</taxon>
        <taxon>Metazoa</taxon>
        <taxon>Ecdysozoa</taxon>
        <taxon>Nematoda</taxon>
        <taxon>Chromadorea</taxon>
        <taxon>Rhabditida</taxon>
        <taxon>Rhabditina</taxon>
        <taxon>Rhabditomorpha</taxon>
        <taxon>Strongyloidea</taxon>
        <taxon>Strongylidae</taxon>
        <taxon>Oesophagostomum</taxon>
    </lineage>
</organism>
<dbReference type="Pfam" id="PF25801">
    <property type="entry name" value="HEAT_GCN1_C_2"/>
    <property type="match status" value="1"/>
</dbReference>
<dbReference type="Proteomes" id="UP000053660">
    <property type="component" value="Unassembled WGS sequence"/>
</dbReference>
<feature type="repeat" description="HEAT" evidence="2">
    <location>
        <begin position="242"/>
        <end position="279"/>
    </location>
</feature>
<dbReference type="InterPro" id="IPR016024">
    <property type="entry name" value="ARM-type_fold"/>
</dbReference>
<dbReference type="InterPro" id="IPR000357">
    <property type="entry name" value="HEAT"/>
</dbReference>
<dbReference type="GO" id="GO:0034198">
    <property type="term" value="P:cellular response to amino acid starvation"/>
    <property type="evidence" value="ECO:0007669"/>
    <property type="project" value="TreeGrafter"/>
</dbReference>
<reference evidence="4 5" key="1">
    <citation type="submission" date="2014-03" db="EMBL/GenBank/DDBJ databases">
        <title>Draft genome of the hookworm Oesophagostomum dentatum.</title>
        <authorList>
            <person name="Mitreva M."/>
        </authorList>
    </citation>
    <scope>NUCLEOTIDE SEQUENCE [LARGE SCALE GENOMIC DNA]</scope>
    <source>
        <strain evidence="4 5">OD-Hann</strain>
    </source>
</reference>
<dbReference type="EMBL" id="KN550348">
    <property type="protein sequence ID" value="KHJ94389.1"/>
    <property type="molecule type" value="Genomic_DNA"/>
</dbReference>